<evidence type="ECO:0000256" key="2">
    <source>
        <dbReference type="ARBA" id="ARBA00022448"/>
    </source>
</evidence>
<sequence>MTADPNGLPLMRVSAERDRCVGSGQCTLSSPEVFDQDADGLVTLLTGEPAEELREQVVQAADLCPSRSIRVHD</sequence>
<dbReference type="RefSeq" id="WP_373313386.1">
    <property type="nucleotide sequence ID" value="NZ_BNCB01000003.1"/>
</dbReference>
<accession>A0ABQ3R2T0</accession>
<dbReference type="Pfam" id="PF13459">
    <property type="entry name" value="Fer4_15"/>
    <property type="match status" value="1"/>
</dbReference>
<keyword evidence="5 8" id="KW-0408">Iron</keyword>
<dbReference type="PANTHER" id="PTHR36923:SF3">
    <property type="entry name" value="FERREDOXIN"/>
    <property type="match status" value="1"/>
</dbReference>
<dbReference type="InterPro" id="IPR001080">
    <property type="entry name" value="3Fe4S_ferredoxin"/>
</dbReference>
<dbReference type="PANTHER" id="PTHR36923">
    <property type="entry name" value="FERREDOXIN"/>
    <property type="match status" value="1"/>
</dbReference>
<dbReference type="EMBL" id="BNEA01000001">
    <property type="protein sequence ID" value="GHI50166.1"/>
    <property type="molecule type" value="Genomic_DNA"/>
</dbReference>
<gene>
    <name evidence="9" type="ORF">Srubr_00120</name>
</gene>
<evidence type="ECO:0000256" key="1">
    <source>
        <dbReference type="ARBA" id="ARBA00001927"/>
    </source>
</evidence>
<keyword evidence="10" id="KW-1185">Reference proteome</keyword>
<evidence type="ECO:0000256" key="6">
    <source>
        <dbReference type="ARBA" id="ARBA00023014"/>
    </source>
</evidence>
<evidence type="ECO:0000256" key="4">
    <source>
        <dbReference type="ARBA" id="ARBA00022982"/>
    </source>
</evidence>
<evidence type="ECO:0000256" key="8">
    <source>
        <dbReference type="RuleBase" id="RU368020"/>
    </source>
</evidence>
<evidence type="ECO:0000256" key="3">
    <source>
        <dbReference type="ARBA" id="ARBA00022723"/>
    </source>
</evidence>
<comment type="cofactor">
    <cofactor evidence="1">
        <name>[3Fe-4S] cluster</name>
        <dbReference type="ChEBI" id="CHEBI:21137"/>
    </cofactor>
</comment>
<reference evidence="10" key="1">
    <citation type="submission" date="2023-07" db="EMBL/GenBank/DDBJ databases">
        <title>Whole genome shotgun sequence of Streptomyces achromogenes subsp. rubradiris NBRC 14000.</title>
        <authorList>
            <person name="Komaki H."/>
            <person name="Tamura T."/>
        </authorList>
    </citation>
    <scope>NUCLEOTIDE SEQUENCE [LARGE SCALE GENOMIC DNA]</scope>
    <source>
        <strain evidence="10">NBRC 14000</strain>
    </source>
</reference>
<evidence type="ECO:0000256" key="5">
    <source>
        <dbReference type="ARBA" id="ARBA00023004"/>
    </source>
</evidence>
<proteinExistence type="predicted"/>
<organism evidence="9 10">
    <name type="scientific">Streptomyces rubradiris</name>
    <name type="common">Streptomyces achromogenes subsp. rubradiris</name>
    <dbReference type="NCBI Taxonomy" id="285531"/>
    <lineage>
        <taxon>Bacteria</taxon>
        <taxon>Bacillati</taxon>
        <taxon>Actinomycetota</taxon>
        <taxon>Actinomycetes</taxon>
        <taxon>Kitasatosporales</taxon>
        <taxon>Streptomycetaceae</taxon>
        <taxon>Streptomyces</taxon>
    </lineage>
</organism>
<name>A0ABQ3R2T0_STRRR</name>
<dbReference type="Gene3D" id="3.30.70.20">
    <property type="match status" value="1"/>
</dbReference>
<evidence type="ECO:0000256" key="7">
    <source>
        <dbReference type="ARBA" id="ARBA00023291"/>
    </source>
</evidence>
<evidence type="ECO:0000313" key="9">
    <source>
        <dbReference type="EMBL" id="GHI50166.1"/>
    </source>
</evidence>
<dbReference type="InterPro" id="IPR051269">
    <property type="entry name" value="Fe-S_cluster_ET"/>
</dbReference>
<evidence type="ECO:0000313" key="10">
    <source>
        <dbReference type="Proteomes" id="UP000646738"/>
    </source>
</evidence>
<dbReference type="PRINTS" id="PR00352">
    <property type="entry name" value="3FE4SFRDOXIN"/>
</dbReference>
<comment type="caution">
    <text evidence="9">The sequence shown here is derived from an EMBL/GenBank/DDBJ whole genome shotgun (WGS) entry which is preliminary data.</text>
</comment>
<comment type="function">
    <text evidence="8">Ferredoxins are iron-sulfur proteins that transfer electrons in a wide variety of metabolic reactions.</text>
</comment>
<protein>
    <recommendedName>
        <fullName evidence="8">Ferredoxin</fullName>
    </recommendedName>
</protein>
<keyword evidence="3 8" id="KW-0479">Metal-binding</keyword>
<dbReference type="Proteomes" id="UP000646738">
    <property type="component" value="Unassembled WGS sequence"/>
</dbReference>
<keyword evidence="2 8" id="KW-0813">Transport</keyword>
<dbReference type="SUPFAM" id="SSF54862">
    <property type="entry name" value="4Fe-4S ferredoxins"/>
    <property type="match status" value="1"/>
</dbReference>
<keyword evidence="7" id="KW-0003">3Fe-4S</keyword>
<keyword evidence="6 8" id="KW-0411">Iron-sulfur</keyword>
<keyword evidence="4 8" id="KW-0249">Electron transport</keyword>